<protein>
    <submittedName>
        <fullName evidence="2">Uncharacterized protein</fullName>
    </submittedName>
</protein>
<dbReference type="eggNOG" id="ENOG502RQ5S">
    <property type="taxonomic scope" value="Eukaryota"/>
</dbReference>
<sequence>MPRGLPVDGCTGEAGGTVRATTEAEDGEKQSKEREREREKEKRKKGHGQITSRRLVTPDRLLFAFGACRPIPVFPLDPHTSLVMWFGHGQSSQGGDGEGWESHRQLSRPWKLVDNQQHAASLLHSKANTHIAGPVLVAAASTYIQLKGRAMQQREGGGASRGKVMADGWDWQPWSFGVWSADITCVSLLGCMHSE</sequence>
<proteinExistence type="predicted"/>
<accession>E5R0L4</accession>
<feature type="region of interest" description="Disordered" evidence="1">
    <location>
        <begin position="1"/>
        <end position="52"/>
    </location>
</feature>
<dbReference type="AlphaFoldDB" id="E5R0L4"/>
<feature type="compositionally biased region" description="Basic and acidic residues" evidence="1">
    <location>
        <begin position="27"/>
        <end position="40"/>
    </location>
</feature>
<keyword evidence="3" id="KW-1185">Reference proteome</keyword>
<dbReference type="Proteomes" id="UP000002669">
    <property type="component" value="Unassembled WGS sequence"/>
</dbReference>
<organism evidence="3">
    <name type="scientific">Arthroderma gypseum (strain ATCC MYA-4604 / CBS 118893)</name>
    <name type="common">Microsporum gypseum</name>
    <dbReference type="NCBI Taxonomy" id="535722"/>
    <lineage>
        <taxon>Eukaryota</taxon>
        <taxon>Fungi</taxon>
        <taxon>Dikarya</taxon>
        <taxon>Ascomycota</taxon>
        <taxon>Pezizomycotina</taxon>
        <taxon>Eurotiomycetes</taxon>
        <taxon>Eurotiomycetidae</taxon>
        <taxon>Onygenales</taxon>
        <taxon>Arthrodermataceae</taxon>
        <taxon>Nannizzia</taxon>
    </lineage>
</organism>
<dbReference type="GeneID" id="10032637"/>
<dbReference type="RefSeq" id="XP_003177310.1">
    <property type="nucleotide sequence ID" value="XM_003177262.1"/>
</dbReference>
<gene>
    <name evidence="2" type="ORF">MGYG_08930</name>
</gene>
<evidence type="ECO:0000256" key="1">
    <source>
        <dbReference type="SAM" id="MobiDB-lite"/>
    </source>
</evidence>
<dbReference type="VEuPathDB" id="FungiDB:MGYG_08930"/>
<dbReference type="HOGENOM" id="CLU_1395980_0_0_1"/>
<evidence type="ECO:0000313" key="2">
    <source>
        <dbReference type="EMBL" id="EFQ98358.1"/>
    </source>
</evidence>
<evidence type="ECO:0000313" key="3">
    <source>
        <dbReference type="Proteomes" id="UP000002669"/>
    </source>
</evidence>
<dbReference type="InParanoid" id="E5R0L4"/>
<reference evidence="3" key="1">
    <citation type="journal article" date="2012" name="MBio">
        <title>Comparative genome analysis of Trichophyton rubrum and related dermatophytes reveals candidate genes involved in infection.</title>
        <authorList>
            <person name="Martinez D.A."/>
            <person name="Oliver B.G."/>
            <person name="Graeser Y."/>
            <person name="Goldberg J.M."/>
            <person name="Li W."/>
            <person name="Martinez-Rossi N.M."/>
            <person name="Monod M."/>
            <person name="Shelest E."/>
            <person name="Barton R.C."/>
            <person name="Birch E."/>
            <person name="Brakhage A.A."/>
            <person name="Chen Z."/>
            <person name="Gurr S.J."/>
            <person name="Heiman D."/>
            <person name="Heitman J."/>
            <person name="Kosti I."/>
            <person name="Rossi A."/>
            <person name="Saif S."/>
            <person name="Samalova M."/>
            <person name="Saunders C.W."/>
            <person name="Shea T."/>
            <person name="Summerbell R.C."/>
            <person name="Xu J."/>
            <person name="Young S."/>
            <person name="Zeng Q."/>
            <person name="Birren B.W."/>
            <person name="Cuomo C.A."/>
            <person name="White T.C."/>
        </authorList>
    </citation>
    <scope>NUCLEOTIDE SEQUENCE [LARGE SCALE GENOMIC DNA]</scope>
    <source>
        <strain evidence="3">ATCC MYA-4604 / CBS 118893</strain>
    </source>
</reference>
<name>E5R0L4_ARTGP</name>
<dbReference type="EMBL" id="DS989822">
    <property type="protein sequence ID" value="EFQ98358.1"/>
    <property type="molecule type" value="Genomic_DNA"/>
</dbReference>